<dbReference type="OrthoDB" id="1924260at2759"/>
<keyword evidence="6" id="KW-1185">Reference proteome</keyword>
<dbReference type="GeneID" id="17323001"/>
<evidence type="ECO:0000256" key="2">
    <source>
        <dbReference type="ARBA" id="ARBA00022602"/>
    </source>
</evidence>
<name>R7QAF1_CHOCR</name>
<comment type="similarity">
    <text evidence="1">Belongs to the protein prenyltransferase subunit alpha family.</text>
</comment>
<dbReference type="Gene3D" id="1.25.40.120">
    <property type="entry name" value="Protein prenylyltransferase"/>
    <property type="match status" value="1"/>
</dbReference>
<reference evidence="6" key="1">
    <citation type="journal article" date="2013" name="Proc. Natl. Acad. Sci. U.S.A.">
        <title>Genome structure and metabolic features in the red seaweed Chondrus crispus shed light on evolution of the Archaeplastida.</title>
        <authorList>
            <person name="Collen J."/>
            <person name="Porcel B."/>
            <person name="Carre W."/>
            <person name="Ball S.G."/>
            <person name="Chaparro C."/>
            <person name="Tonon T."/>
            <person name="Barbeyron T."/>
            <person name="Michel G."/>
            <person name="Noel B."/>
            <person name="Valentin K."/>
            <person name="Elias M."/>
            <person name="Artiguenave F."/>
            <person name="Arun A."/>
            <person name="Aury J.M."/>
            <person name="Barbosa-Neto J.F."/>
            <person name="Bothwell J.H."/>
            <person name="Bouget F.Y."/>
            <person name="Brillet L."/>
            <person name="Cabello-Hurtado F."/>
            <person name="Capella-Gutierrez S."/>
            <person name="Charrier B."/>
            <person name="Cladiere L."/>
            <person name="Cock J.M."/>
            <person name="Coelho S.M."/>
            <person name="Colleoni C."/>
            <person name="Czjzek M."/>
            <person name="Da Silva C."/>
            <person name="Delage L."/>
            <person name="Denoeud F."/>
            <person name="Deschamps P."/>
            <person name="Dittami S.M."/>
            <person name="Gabaldon T."/>
            <person name="Gachon C.M."/>
            <person name="Groisillier A."/>
            <person name="Herve C."/>
            <person name="Jabbari K."/>
            <person name="Katinka M."/>
            <person name="Kloareg B."/>
            <person name="Kowalczyk N."/>
            <person name="Labadie K."/>
            <person name="Leblanc C."/>
            <person name="Lopez P.J."/>
            <person name="McLachlan D.H."/>
            <person name="Meslet-Cladiere L."/>
            <person name="Moustafa A."/>
            <person name="Nehr Z."/>
            <person name="Nyvall Collen P."/>
            <person name="Panaud O."/>
            <person name="Partensky F."/>
            <person name="Poulain J."/>
            <person name="Rensing S.A."/>
            <person name="Rousvoal S."/>
            <person name="Samson G."/>
            <person name="Symeonidi A."/>
            <person name="Weissenbach J."/>
            <person name="Zambounis A."/>
            <person name="Wincker P."/>
            <person name="Boyen C."/>
        </authorList>
    </citation>
    <scope>NUCLEOTIDE SEQUENCE [LARGE SCALE GENOMIC DNA]</scope>
    <source>
        <strain evidence="6">cv. Stackhouse</strain>
    </source>
</reference>
<gene>
    <name evidence="5" type="ORF">CHC_T00003978001</name>
</gene>
<dbReference type="Proteomes" id="UP000012073">
    <property type="component" value="Unassembled WGS sequence"/>
</dbReference>
<dbReference type="AlphaFoldDB" id="R7QAF1"/>
<dbReference type="EMBL" id="HG001731">
    <property type="protein sequence ID" value="CDF35472.1"/>
    <property type="molecule type" value="Genomic_DNA"/>
</dbReference>
<dbReference type="GO" id="GO:0005737">
    <property type="term" value="C:cytoplasm"/>
    <property type="evidence" value="ECO:0007669"/>
    <property type="project" value="TreeGrafter"/>
</dbReference>
<dbReference type="KEGG" id="ccp:CHC_T00003978001"/>
<accession>R7QAF1</accession>
<dbReference type="PhylomeDB" id="R7QAF1"/>
<organism evidence="5 6">
    <name type="scientific">Chondrus crispus</name>
    <name type="common">Carrageen Irish moss</name>
    <name type="synonym">Polymorpha crispa</name>
    <dbReference type="NCBI Taxonomy" id="2769"/>
    <lineage>
        <taxon>Eukaryota</taxon>
        <taxon>Rhodophyta</taxon>
        <taxon>Florideophyceae</taxon>
        <taxon>Rhodymeniophycidae</taxon>
        <taxon>Gigartinales</taxon>
        <taxon>Gigartinaceae</taxon>
        <taxon>Chondrus</taxon>
    </lineage>
</organism>
<evidence type="ECO:0000256" key="4">
    <source>
        <dbReference type="ARBA" id="ARBA00022737"/>
    </source>
</evidence>
<evidence type="ECO:0000256" key="3">
    <source>
        <dbReference type="ARBA" id="ARBA00022679"/>
    </source>
</evidence>
<evidence type="ECO:0000256" key="1">
    <source>
        <dbReference type="ARBA" id="ARBA00006734"/>
    </source>
</evidence>
<protein>
    <submittedName>
        <fullName evidence="5">Uncharacterized protein</fullName>
    </submittedName>
</protein>
<keyword evidence="4" id="KW-0677">Repeat</keyword>
<dbReference type="PANTHER" id="PTHR11129">
    <property type="entry name" value="PROTEIN FARNESYLTRANSFERASE ALPHA SUBUNIT/RAB GERANYLGERANYL TRANSFERASE ALPHA SUBUNIT"/>
    <property type="match status" value="1"/>
</dbReference>
<dbReference type="GO" id="GO:0008318">
    <property type="term" value="F:protein prenyltransferase activity"/>
    <property type="evidence" value="ECO:0007669"/>
    <property type="project" value="InterPro"/>
</dbReference>
<evidence type="ECO:0000313" key="5">
    <source>
        <dbReference type="EMBL" id="CDF35472.1"/>
    </source>
</evidence>
<proteinExistence type="inferred from homology"/>
<dbReference type="STRING" id="2769.R7QAF1"/>
<dbReference type="Pfam" id="PF01239">
    <property type="entry name" value="PPTA"/>
    <property type="match status" value="2"/>
</dbReference>
<keyword evidence="2" id="KW-0637">Prenyltransferase</keyword>
<dbReference type="InterPro" id="IPR002088">
    <property type="entry name" value="Prenyl_trans_a"/>
</dbReference>
<keyword evidence="3" id="KW-0808">Transferase</keyword>
<dbReference type="RefSeq" id="XP_005715291.1">
    <property type="nucleotide sequence ID" value="XM_005715234.1"/>
</dbReference>
<dbReference type="Gramene" id="CDF35472">
    <property type="protein sequence ID" value="CDF35472"/>
    <property type="gene ID" value="CHC_T00003978001"/>
</dbReference>
<dbReference type="PANTHER" id="PTHR11129:SF3">
    <property type="entry name" value="PROTEIN PRENYLTRANSFERASE ALPHA SUBUNIT REPEAT-CONTAINING PROTEIN 1"/>
    <property type="match status" value="1"/>
</dbReference>
<sequence length="177" mass="19684">MLLASPDFTTAWAVRKRQLPPGGAADELHFTWLVLTRSPKSAESWSHRAWVVRTCGLSPQQAEEELALAWVAATRAASNYYAGVHRLRVVPSARGKCIREELGRSRKWLRTHAADSSGWWYHRQLIELARGAAAETVGGELEFVRGLRDPGQARSQCIEVQEQWLLKLQQAGVGGTA</sequence>
<evidence type="ECO:0000313" key="6">
    <source>
        <dbReference type="Proteomes" id="UP000012073"/>
    </source>
</evidence>
<dbReference type="SUPFAM" id="SSF48439">
    <property type="entry name" value="Protein prenylyltransferase"/>
    <property type="match status" value="1"/>
</dbReference>